<reference evidence="2" key="2">
    <citation type="submission" date="2023-02" db="EMBL/GenBank/DDBJ databases">
        <authorList>
            <consortium name="DOE Joint Genome Institute"/>
            <person name="Mondo S.J."/>
            <person name="Chang Y."/>
            <person name="Wang Y."/>
            <person name="Ahrendt S."/>
            <person name="Andreopoulos W."/>
            <person name="Barry K."/>
            <person name="Beard J."/>
            <person name="Benny G.L."/>
            <person name="Blankenship S."/>
            <person name="Bonito G."/>
            <person name="Cuomo C."/>
            <person name="Desiro A."/>
            <person name="Gervers K.A."/>
            <person name="Hundley H."/>
            <person name="Kuo A."/>
            <person name="LaButti K."/>
            <person name="Lang B.F."/>
            <person name="Lipzen A."/>
            <person name="O'Donnell K."/>
            <person name="Pangilinan J."/>
            <person name="Reynolds N."/>
            <person name="Sandor L."/>
            <person name="Smith M.W."/>
            <person name="Tsang A."/>
            <person name="Grigoriev I.V."/>
            <person name="Stajich J.E."/>
            <person name="Spatafora J.W."/>
        </authorList>
    </citation>
    <scope>NUCLEOTIDE SEQUENCE</scope>
    <source>
        <strain evidence="2">RSA 2281</strain>
    </source>
</reference>
<proteinExistence type="predicted"/>
<dbReference type="Proteomes" id="UP001209540">
    <property type="component" value="Unassembled WGS sequence"/>
</dbReference>
<dbReference type="InterPro" id="IPR014752">
    <property type="entry name" value="Arrestin-like_C"/>
</dbReference>
<protein>
    <recommendedName>
        <fullName evidence="4">Arrestin-like N-terminal domain-containing protein</fullName>
    </recommendedName>
</protein>
<evidence type="ECO:0000313" key="2">
    <source>
        <dbReference type="EMBL" id="KAI9262373.1"/>
    </source>
</evidence>
<evidence type="ECO:0000256" key="1">
    <source>
        <dbReference type="SAM" id="MobiDB-lite"/>
    </source>
</evidence>
<comment type="caution">
    <text evidence="2">The sequence shown here is derived from an EMBL/GenBank/DDBJ whole genome shotgun (WGS) entry which is preliminary data.</text>
</comment>
<feature type="region of interest" description="Disordered" evidence="1">
    <location>
        <begin position="365"/>
        <end position="386"/>
    </location>
</feature>
<gene>
    <name evidence="2" type="ORF">BDA99DRAFT_537719</name>
</gene>
<organism evidence="2 3">
    <name type="scientific">Phascolomyces articulosus</name>
    <dbReference type="NCBI Taxonomy" id="60185"/>
    <lineage>
        <taxon>Eukaryota</taxon>
        <taxon>Fungi</taxon>
        <taxon>Fungi incertae sedis</taxon>
        <taxon>Mucoromycota</taxon>
        <taxon>Mucoromycotina</taxon>
        <taxon>Mucoromycetes</taxon>
        <taxon>Mucorales</taxon>
        <taxon>Lichtheimiaceae</taxon>
        <taxon>Phascolomyces</taxon>
    </lineage>
</organism>
<evidence type="ECO:0000313" key="3">
    <source>
        <dbReference type="Proteomes" id="UP001209540"/>
    </source>
</evidence>
<evidence type="ECO:0008006" key="4">
    <source>
        <dbReference type="Google" id="ProtNLM"/>
    </source>
</evidence>
<keyword evidence="3" id="KW-1185">Reference proteome</keyword>
<sequence length="414" mass="47657">MSNRIKLSIHLCPEFGWTNTTSSNPMDTSKTVFGPGSVLKGFVRIHNPASLPLLNQDPKPDRLRIIFHASETFIGIPSSDLYPSEQRYQHEQFFGSQRILWTNKDNSIPLEDGIEFQFTIQLPMVQFPASMEIDNFYKCKFRLSAYLEGACRATNNDNDRSLVAEALFPIHYRPHIKTRAIKQHHHQDGAVTTCQHQHRYILETMDKQRQKKFRVQLNALEYIAGDTIEPLIHQPPSHEIHMQLFREFIIHPSSREGSRSSNKKKKTFQQLIVNGNEGHPLLELPDDLIPSYSFGRMVSVTYKLRISFHPKDTGTGGISGLLLNSLKSSNVVSLPDIPIQIGTLAYGLRPSDELQVYTEFKTMFQRQKQRDNEENEEEEELPPLPVPKYVSSVEYKDALPVYEDYELPPYQEVF</sequence>
<reference evidence="2" key="1">
    <citation type="journal article" date="2022" name="IScience">
        <title>Evolution of zygomycete secretomes and the origins of terrestrial fungal ecologies.</title>
        <authorList>
            <person name="Chang Y."/>
            <person name="Wang Y."/>
            <person name="Mondo S."/>
            <person name="Ahrendt S."/>
            <person name="Andreopoulos W."/>
            <person name="Barry K."/>
            <person name="Beard J."/>
            <person name="Benny G.L."/>
            <person name="Blankenship S."/>
            <person name="Bonito G."/>
            <person name="Cuomo C."/>
            <person name="Desiro A."/>
            <person name="Gervers K.A."/>
            <person name="Hundley H."/>
            <person name="Kuo A."/>
            <person name="LaButti K."/>
            <person name="Lang B.F."/>
            <person name="Lipzen A."/>
            <person name="O'Donnell K."/>
            <person name="Pangilinan J."/>
            <person name="Reynolds N."/>
            <person name="Sandor L."/>
            <person name="Smith M.E."/>
            <person name="Tsang A."/>
            <person name="Grigoriev I.V."/>
            <person name="Stajich J.E."/>
            <person name="Spatafora J.W."/>
        </authorList>
    </citation>
    <scope>NUCLEOTIDE SEQUENCE</scope>
    <source>
        <strain evidence="2">RSA 2281</strain>
    </source>
</reference>
<dbReference type="AlphaFoldDB" id="A0AAD5PE26"/>
<accession>A0AAD5PE26</accession>
<dbReference type="EMBL" id="JAIXMP010000014">
    <property type="protein sequence ID" value="KAI9262373.1"/>
    <property type="molecule type" value="Genomic_DNA"/>
</dbReference>
<dbReference type="Gene3D" id="2.60.40.640">
    <property type="match status" value="1"/>
</dbReference>
<name>A0AAD5PE26_9FUNG</name>